<accession>A0A0N4VJA2</accession>
<evidence type="ECO:0000256" key="4">
    <source>
        <dbReference type="ARBA" id="ARBA00023006"/>
    </source>
</evidence>
<keyword evidence="2" id="KW-0963">Cytoplasm</keyword>
<comment type="similarity">
    <text evidence="5">Belongs to the SMCR8 family.</text>
</comment>
<evidence type="ECO:0000256" key="1">
    <source>
        <dbReference type="ARBA" id="ARBA00004496"/>
    </source>
</evidence>
<name>A0A0N4VJA2_ENTVE</name>
<gene>
    <name evidence="7" type="ORF">EVEC_LOCUS10248</name>
</gene>
<protein>
    <submittedName>
        <fullName evidence="9">UDENN FLCN/SMCR8-type domain-containing protein</fullName>
    </submittedName>
</protein>
<evidence type="ECO:0000313" key="9">
    <source>
        <dbReference type="WBParaSite" id="EVEC_0001092301-mRNA-1"/>
    </source>
</evidence>
<dbReference type="GO" id="GO:0006914">
    <property type="term" value="P:autophagy"/>
    <property type="evidence" value="ECO:0007669"/>
    <property type="project" value="UniProtKB-KW"/>
</dbReference>
<dbReference type="PANTHER" id="PTHR31334:SF1">
    <property type="entry name" value="GUANINE NUCLEOTIDE EXCHANGE PROTEIN SMCR8"/>
    <property type="match status" value="1"/>
</dbReference>
<dbReference type="GO" id="GO:0005737">
    <property type="term" value="C:cytoplasm"/>
    <property type="evidence" value="ECO:0007669"/>
    <property type="project" value="UniProtKB-SubCell"/>
</dbReference>
<evidence type="ECO:0000313" key="8">
    <source>
        <dbReference type="Proteomes" id="UP000274131"/>
    </source>
</evidence>
<dbReference type="OrthoDB" id="2289278at2759"/>
<keyword evidence="4" id="KW-0072">Autophagy</keyword>
<evidence type="ECO:0000256" key="5">
    <source>
        <dbReference type="ARBA" id="ARBA00038137"/>
    </source>
</evidence>
<dbReference type="InterPro" id="IPR037521">
    <property type="entry name" value="FLCN/SMCR8_DENN"/>
</dbReference>
<proteinExistence type="inferred from homology"/>
<organism evidence="9">
    <name type="scientific">Enterobius vermicularis</name>
    <name type="common">Human pinworm</name>
    <dbReference type="NCBI Taxonomy" id="51028"/>
    <lineage>
        <taxon>Eukaryota</taxon>
        <taxon>Metazoa</taxon>
        <taxon>Ecdysozoa</taxon>
        <taxon>Nematoda</taxon>
        <taxon>Chromadorea</taxon>
        <taxon>Rhabditida</taxon>
        <taxon>Spirurina</taxon>
        <taxon>Oxyuridomorpha</taxon>
        <taxon>Oxyuroidea</taxon>
        <taxon>Oxyuridae</taxon>
        <taxon>Enterobius</taxon>
    </lineage>
</organism>
<dbReference type="GO" id="GO:0005085">
    <property type="term" value="F:guanyl-nucleotide exchange factor activity"/>
    <property type="evidence" value="ECO:0007669"/>
    <property type="project" value="UniProtKB-KW"/>
</dbReference>
<reference evidence="9" key="1">
    <citation type="submission" date="2017-02" db="UniProtKB">
        <authorList>
            <consortium name="WormBaseParasite"/>
        </authorList>
    </citation>
    <scope>IDENTIFICATION</scope>
</reference>
<keyword evidence="3" id="KW-0344">Guanine-nucleotide releasing factor</keyword>
<dbReference type="STRING" id="51028.A0A0N4VJA2"/>
<dbReference type="AlphaFoldDB" id="A0A0N4VJA2"/>
<dbReference type="EMBL" id="UXUI01010667">
    <property type="protein sequence ID" value="VDD95497.1"/>
    <property type="molecule type" value="Genomic_DNA"/>
</dbReference>
<reference evidence="7 8" key="2">
    <citation type="submission" date="2018-10" db="EMBL/GenBank/DDBJ databases">
        <authorList>
            <consortium name="Pathogen Informatics"/>
        </authorList>
    </citation>
    <scope>NUCLEOTIDE SEQUENCE [LARGE SCALE GENOMIC DNA]</scope>
</reference>
<sequence>MSLLDDMVTWGKKNADPFNRLSCCIEPVLLVVEFCQVQGPRPLHCVPESPGSHLDLDSVAIWLMSSETVHGSTLILYNQQMALYACVHYSSFLDIHARAFQRPVSLALLTATKPTALVLKLFMDISRQLFSPLLSCNRQLFRNHLSQLIDLSDSIQKQNVTQYYALCPNLTLSPTRLSKIECLAAQARRLLPRFQAAYRNLSMSARLSRCSLHSASDATDCMSSLGTLHNTSLSPLSSIAPCAYSDFVRSLKPSRELFMKLKEHDERGNLFCTNRPILRLSSFGSYKSADDDGLLRLEILSDDFCDKERSLSLIIANLSHILSTIFAGERLAICASEQRMPTGQDLLRKLTLLCVELQPTKLFWNLDSNCVPRDCQIFGQTSAFDIPSRCLTEYEGAVIDLNTQRLKAKEYIVTGLKNLFFVGKAFSSLAKKRPTMFPSDRSLIAHIVSLLTDFCAIVYLSKHKGPQKVANVLSLGNGDIRMLVNLLSEIDLIKYGRLKDSLSNNSAEMKSLKL</sequence>
<dbReference type="PANTHER" id="PTHR31334">
    <property type="entry name" value="SMITH-MAGENIS SYNDROME REGION GENE 8 PROTEIN"/>
    <property type="match status" value="1"/>
</dbReference>
<feature type="domain" description="UDENN FLCN/SMCR8-type" evidence="6">
    <location>
        <begin position="19"/>
        <end position="491"/>
    </location>
</feature>
<comment type="subcellular location">
    <subcellularLocation>
        <location evidence="1">Cytoplasm</location>
    </subcellularLocation>
</comment>
<dbReference type="PROSITE" id="PS51834">
    <property type="entry name" value="DENN_FLCN_SMCR8"/>
    <property type="match status" value="1"/>
</dbReference>
<dbReference type="WBParaSite" id="EVEC_0001092301-mRNA-1">
    <property type="protein sequence ID" value="EVEC_0001092301-mRNA-1"/>
    <property type="gene ID" value="EVEC_0001092301"/>
</dbReference>
<evidence type="ECO:0000259" key="6">
    <source>
        <dbReference type="PROSITE" id="PS51834"/>
    </source>
</evidence>
<dbReference type="Proteomes" id="UP000274131">
    <property type="component" value="Unassembled WGS sequence"/>
</dbReference>
<dbReference type="GO" id="GO:0032045">
    <property type="term" value="C:guanyl-nucleotide exchange factor complex"/>
    <property type="evidence" value="ECO:0007669"/>
    <property type="project" value="TreeGrafter"/>
</dbReference>
<keyword evidence="8" id="KW-1185">Reference proteome</keyword>
<evidence type="ECO:0000256" key="3">
    <source>
        <dbReference type="ARBA" id="ARBA00022658"/>
    </source>
</evidence>
<evidence type="ECO:0000256" key="2">
    <source>
        <dbReference type="ARBA" id="ARBA00022490"/>
    </source>
</evidence>
<evidence type="ECO:0000313" key="7">
    <source>
        <dbReference type="EMBL" id="VDD95497.1"/>
    </source>
</evidence>